<dbReference type="EMBL" id="JSZA02000003">
    <property type="protein sequence ID" value="TGO03713.1"/>
    <property type="molecule type" value="Genomic_DNA"/>
</dbReference>
<sequence>MLNGKAPIGNSMAQRIENLVGWERGALDLLPEKFFTAYIYVEIPIPLAGSLLETLHEYECVKEAAAKALDSKIL</sequence>
<evidence type="ECO:0000313" key="2">
    <source>
        <dbReference type="Proteomes" id="UP000030428"/>
    </source>
</evidence>
<evidence type="ECO:0000313" key="1">
    <source>
        <dbReference type="EMBL" id="TGO03713.1"/>
    </source>
</evidence>
<organism evidence="1 2">
    <name type="scientific">Candidatus Thiomargarita nelsonii</name>
    <dbReference type="NCBI Taxonomy" id="1003181"/>
    <lineage>
        <taxon>Bacteria</taxon>
        <taxon>Pseudomonadati</taxon>
        <taxon>Pseudomonadota</taxon>
        <taxon>Gammaproteobacteria</taxon>
        <taxon>Thiotrichales</taxon>
        <taxon>Thiotrichaceae</taxon>
        <taxon>Thiomargarita</taxon>
    </lineage>
</organism>
<gene>
    <name evidence="1" type="ORF">PN36_01130</name>
</gene>
<dbReference type="Proteomes" id="UP000030428">
    <property type="component" value="Unassembled WGS sequence"/>
</dbReference>
<accession>A0A4E0QSV7</accession>
<name>A0A4E0QSV7_9GAMM</name>
<dbReference type="AlphaFoldDB" id="A0A4E0QSV7"/>
<keyword evidence="2" id="KW-1185">Reference proteome</keyword>
<protein>
    <submittedName>
        <fullName evidence="1">Uncharacterized protein</fullName>
    </submittedName>
</protein>
<comment type="caution">
    <text evidence="1">The sequence shown here is derived from an EMBL/GenBank/DDBJ whole genome shotgun (WGS) entry which is preliminary data.</text>
</comment>
<proteinExistence type="predicted"/>
<reference evidence="1 2" key="1">
    <citation type="journal article" date="2016" name="Front. Microbiol.">
        <title>Single-Cell (Meta-)Genomics of a Dimorphic Candidatus Thiomargarita nelsonii Reveals Genomic Plasticity.</title>
        <authorList>
            <person name="Flood B.E."/>
            <person name="Fliss P."/>
            <person name="Jones D.S."/>
            <person name="Dick G.J."/>
            <person name="Jain S."/>
            <person name="Kaster A.K."/>
            <person name="Winkel M."/>
            <person name="Mussmann M."/>
            <person name="Bailey J."/>
        </authorList>
    </citation>
    <scope>NUCLEOTIDE SEQUENCE [LARGE SCALE GENOMIC DNA]</scope>
    <source>
        <strain evidence="1">Hydrate Ridge</strain>
    </source>
</reference>